<evidence type="ECO:0000313" key="5">
    <source>
        <dbReference type="Proteomes" id="UP001174315"/>
    </source>
</evidence>
<evidence type="ECO:0000259" key="1">
    <source>
        <dbReference type="Pfam" id="PF08534"/>
    </source>
</evidence>
<evidence type="ECO:0000313" key="3">
    <source>
        <dbReference type="EMBL" id="SLM23976.1"/>
    </source>
</evidence>
<reference evidence="2" key="3">
    <citation type="submission" date="2023-07" db="EMBL/GenBank/DDBJ databases">
        <title>Stenotrophomonas isolates from soil.</title>
        <authorList>
            <person name="Sharma V."/>
            <person name="Zur-Pinska J."/>
            <person name="Hay A.G."/>
        </authorList>
    </citation>
    <scope>NUCLEOTIDE SEQUENCE</scope>
    <source>
        <strain evidence="2">C2</strain>
    </source>
</reference>
<sequence>MLKRALFPVVALLLAALVIMLSWQNRQLRQVNEQMAAQLQQTQLDAHGLATGTRPELLTLRTTQQTHVDIGGARGVPQILYFFSTACRYCLASVPQLQQIAAARGSAELVGVGLPPYDQLADYAGKHALAFPIAVDDQGEVSKRYRATLTPMLMVLAADGSIAYKHVGQLDTGTVQAVANAMNPGSHTN</sequence>
<protein>
    <submittedName>
        <fullName evidence="3">Peroxiredoxin</fullName>
    </submittedName>
    <submittedName>
        <fullName evidence="2">TlpA disulfide reductase family protein</fullName>
    </submittedName>
</protein>
<evidence type="ECO:0000313" key="2">
    <source>
        <dbReference type="EMBL" id="MDN8667941.1"/>
    </source>
</evidence>
<dbReference type="AlphaFoldDB" id="A0A1W1GX90"/>
<name>A0A1W1GX90_9GAMM</name>
<dbReference type="Pfam" id="PF08534">
    <property type="entry name" value="Redoxin"/>
    <property type="match status" value="1"/>
</dbReference>
<dbReference type="PANTHER" id="PTHR42852">
    <property type="entry name" value="THIOL:DISULFIDE INTERCHANGE PROTEIN DSBE"/>
    <property type="match status" value="1"/>
</dbReference>
<evidence type="ECO:0000313" key="4">
    <source>
        <dbReference type="Proteomes" id="UP000191133"/>
    </source>
</evidence>
<dbReference type="SUPFAM" id="SSF52833">
    <property type="entry name" value="Thioredoxin-like"/>
    <property type="match status" value="1"/>
</dbReference>
<dbReference type="Proteomes" id="UP000191133">
    <property type="component" value="Unassembled WGS sequence"/>
</dbReference>
<dbReference type="GeneID" id="64104085"/>
<dbReference type="EMBL" id="JAUKNN010000002">
    <property type="protein sequence ID" value="MDN8667941.1"/>
    <property type="molecule type" value="Genomic_DNA"/>
</dbReference>
<keyword evidence="5" id="KW-1185">Reference proteome</keyword>
<dbReference type="InterPro" id="IPR013740">
    <property type="entry name" value="Redoxin"/>
</dbReference>
<dbReference type="PANTHER" id="PTHR42852:SF17">
    <property type="entry name" value="THIOREDOXIN-LIKE PROTEIN HI_1115"/>
    <property type="match status" value="1"/>
</dbReference>
<dbReference type="EMBL" id="FWEU01000002">
    <property type="protein sequence ID" value="SLM23976.1"/>
    <property type="molecule type" value="Genomic_DNA"/>
</dbReference>
<gene>
    <name evidence="2" type="ORF">Q0S36_01170</name>
    <name evidence="3" type="ORF">SAMN04488690_1689</name>
</gene>
<dbReference type="InterPro" id="IPR036249">
    <property type="entry name" value="Thioredoxin-like_sf"/>
</dbReference>
<dbReference type="Proteomes" id="UP001174315">
    <property type="component" value="Unassembled WGS sequence"/>
</dbReference>
<reference evidence="4" key="1">
    <citation type="submission" date="2016-10" db="EMBL/GenBank/DDBJ databases">
        <authorList>
            <person name="Varghese N."/>
        </authorList>
    </citation>
    <scope>NUCLEOTIDE SEQUENCE [LARGE SCALE GENOMIC DNA]</scope>
    <source>
        <strain evidence="4">92MFCol6.1</strain>
    </source>
</reference>
<reference evidence="3" key="2">
    <citation type="submission" date="2016-10" db="EMBL/GenBank/DDBJ databases">
        <authorList>
            <person name="de Groot N.N."/>
        </authorList>
    </citation>
    <scope>NUCLEOTIDE SEQUENCE [LARGE SCALE GENOMIC DNA]</scope>
    <source>
        <strain evidence="3">92MFCol6.1</strain>
    </source>
</reference>
<proteinExistence type="predicted"/>
<accession>A0A1W1GX90</accession>
<dbReference type="InterPro" id="IPR050553">
    <property type="entry name" value="Thioredoxin_ResA/DsbE_sf"/>
</dbReference>
<dbReference type="RefSeq" id="WP_025875231.1">
    <property type="nucleotide sequence ID" value="NZ_CBCSJV010000011.1"/>
</dbReference>
<dbReference type="Gene3D" id="3.40.30.10">
    <property type="entry name" value="Glutaredoxin"/>
    <property type="match status" value="1"/>
</dbReference>
<organism evidence="3 4">
    <name type="scientific">Stenotrophomonas indicatrix</name>
    <dbReference type="NCBI Taxonomy" id="2045451"/>
    <lineage>
        <taxon>Bacteria</taxon>
        <taxon>Pseudomonadati</taxon>
        <taxon>Pseudomonadota</taxon>
        <taxon>Gammaproteobacteria</taxon>
        <taxon>Lysobacterales</taxon>
        <taxon>Lysobacteraceae</taxon>
        <taxon>Stenotrophomonas</taxon>
    </lineage>
</organism>
<dbReference type="CDD" id="cd02966">
    <property type="entry name" value="TlpA_like_family"/>
    <property type="match status" value="1"/>
</dbReference>
<feature type="domain" description="Redoxin" evidence="1">
    <location>
        <begin position="60"/>
        <end position="179"/>
    </location>
</feature>
<dbReference type="GO" id="GO:0016491">
    <property type="term" value="F:oxidoreductase activity"/>
    <property type="evidence" value="ECO:0007669"/>
    <property type="project" value="InterPro"/>
</dbReference>